<organism evidence="2">
    <name type="scientific">Oryza barthii</name>
    <dbReference type="NCBI Taxonomy" id="65489"/>
    <lineage>
        <taxon>Eukaryota</taxon>
        <taxon>Viridiplantae</taxon>
        <taxon>Streptophyta</taxon>
        <taxon>Embryophyta</taxon>
        <taxon>Tracheophyta</taxon>
        <taxon>Spermatophyta</taxon>
        <taxon>Magnoliopsida</taxon>
        <taxon>Liliopsida</taxon>
        <taxon>Poales</taxon>
        <taxon>Poaceae</taxon>
        <taxon>BOP clade</taxon>
        <taxon>Oryzoideae</taxon>
        <taxon>Oryzeae</taxon>
        <taxon>Oryzinae</taxon>
        <taxon>Oryza</taxon>
    </lineage>
</organism>
<keyword evidence="3" id="KW-1185">Reference proteome</keyword>
<dbReference type="Gramene" id="OBART02G26060.1">
    <property type="protein sequence ID" value="OBART02G26060.1"/>
    <property type="gene ID" value="OBART02G26060"/>
</dbReference>
<name>A0A0D3F891_9ORYZ</name>
<feature type="region of interest" description="Disordered" evidence="1">
    <location>
        <begin position="1"/>
        <end position="87"/>
    </location>
</feature>
<dbReference type="AlphaFoldDB" id="A0A0D3F891"/>
<reference evidence="2" key="2">
    <citation type="submission" date="2015-03" db="UniProtKB">
        <authorList>
            <consortium name="EnsemblPlants"/>
        </authorList>
    </citation>
    <scope>IDENTIFICATION</scope>
</reference>
<evidence type="ECO:0000313" key="3">
    <source>
        <dbReference type="Proteomes" id="UP000026960"/>
    </source>
</evidence>
<sequence length="236" mass="26438">MRVRDGYRASAQAKGGEGERGRGTEGGTTKSRWAQACTADGAGQAIRSRAWEGEEDGRPESRVTRPRTHRSPRCSAADSDGESRGRATMARWSRSLKREGLRWGGELGFGLYRGDEVGLGGNRPRRSRSRRWWSSVVTGATEEAMVAGREKAKRGRGKRALLLAVFGRVEGGESAWEREALPPRLGRMRAAAADEIRRSKGMDSRWTRIFWNQDKYLARIQRRRLTFGIIESELES</sequence>
<dbReference type="EnsemblPlants" id="OBART02G26060.1">
    <property type="protein sequence ID" value="OBART02G26060.1"/>
    <property type="gene ID" value="OBART02G26060"/>
</dbReference>
<dbReference type="Proteomes" id="UP000026960">
    <property type="component" value="Chromosome 2"/>
</dbReference>
<evidence type="ECO:0000313" key="2">
    <source>
        <dbReference type="EnsemblPlants" id="OBART02G26060.1"/>
    </source>
</evidence>
<proteinExistence type="predicted"/>
<dbReference type="HOGENOM" id="CLU_1176962_0_0_1"/>
<feature type="compositionally biased region" description="Basic and acidic residues" evidence="1">
    <location>
        <begin position="49"/>
        <end position="63"/>
    </location>
</feature>
<dbReference type="PaxDb" id="65489-OBART02G26060.1"/>
<accession>A0A0D3F891</accession>
<protein>
    <submittedName>
        <fullName evidence="2">Uncharacterized protein</fullName>
    </submittedName>
</protein>
<reference evidence="2" key="1">
    <citation type="journal article" date="2009" name="Rice">
        <title>De Novo Next Generation Sequencing of Plant Genomes.</title>
        <authorList>
            <person name="Rounsley S."/>
            <person name="Marri P.R."/>
            <person name="Yu Y."/>
            <person name="He R."/>
            <person name="Sisneros N."/>
            <person name="Goicoechea J.L."/>
            <person name="Lee S.J."/>
            <person name="Angelova A."/>
            <person name="Kudrna D."/>
            <person name="Luo M."/>
            <person name="Affourtit J."/>
            <person name="Desany B."/>
            <person name="Knight J."/>
            <person name="Niazi F."/>
            <person name="Egholm M."/>
            <person name="Wing R.A."/>
        </authorList>
    </citation>
    <scope>NUCLEOTIDE SEQUENCE [LARGE SCALE GENOMIC DNA]</scope>
    <source>
        <strain evidence="2">cv. IRGC 105608</strain>
    </source>
</reference>
<evidence type="ECO:0000256" key="1">
    <source>
        <dbReference type="SAM" id="MobiDB-lite"/>
    </source>
</evidence>